<feature type="region of interest" description="Disordered" evidence="1">
    <location>
        <begin position="1"/>
        <end position="22"/>
    </location>
</feature>
<reference evidence="2 3" key="2">
    <citation type="submission" date="2020-04" db="EMBL/GenBank/DDBJ databases">
        <title>Genome sequencing and assembly of multiple isolates from the Colletotrichum gloeosporioides species complex.</title>
        <authorList>
            <person name="Gan P."/>
            <person name="Shirasu K."/>
        </authorList>
    </citation>
    <scope>NUCLEOTIDE SEQUENCE [LARGE SCALE GENOMIC DNA]</scope>
    <source>
        <strain evidence="2 3">Nara gc5</strain>
    </source>
</reference>
<dbReference type="GeneID" id="43607215"/>
<dbReference type="InParanoid" id="A0A7J6ILD5"/>
<feature type="compositionally biased region" description="Basic residues" evidence="1">
    <location>
        <begin position="108"/>
        <end position="119"/>
    </location>
</feature>
<keyword evidence="3" id="KW-1185">Reference proteome</keyword>
<comment type="caution">
    <text evidence="2">The sequence shown here is derived from an EMBL/GenBank/DDBJ whole genome shotgun (WGS) entry which is preliminary data.</text>
</comment>
<dbReference type="AlphaFoldDB" id="A0A7J6ILD5"/>
<proteinExistence type="predicted"/>
<feature type="region of interest" description="Disordered" evidence="1">
    <location>
        <begin position="96"/>
        <end position="122"/>
    </location>
</feature>
<feature type="compositionally biased region" description="Basic and acidic residues" evidence="1">
    <location>
        <begin position="9"/>
        <end position="21"/>
    </location>
</feature>
<reference evidence="2 3" key="1">
    <citation type="submission" date="2012-08" db="EMBL/GenBank/DDBJ databases">
        <authorList>
            <person name="Gan P.H.P."/>
            <person name="Ikeda K."/>
            <person name="Irieda H."/>
            <person name="Narusaka M."/>
            <person name="O'Connell R.J."/>
            <person name="Narusaka Y."/>
            <person name="Takano Y."/>
            <person name="Kubo Y."/>
            <person name="Shirasu K."/>
        </authorList>
    </citation>
    <scope>NUCLEOTIDE SEQUENCE [LARGE SCALE GENOMIC DNA]</scope>
    <source>
        <strain evidence="2 3">Nara gc5</strain>
    </source>
</reference>
<evidence type="ECO:0000256" key="1">
    <source>
        <dbReference type="SAM" id="MobiDB-lite"/>
    </source>
</evidence>
<sequence>MGDLLARNQSEKAVPDIEDHPTAVACSTADRQRQSGNTTSVDLIQLPQRAAPNRSISNVPASKCKRPLFLRSPAYRSADSLLEYSPRYGSRSFESFMNKQNKGSGRVNKTHTATRRRPSSLRDPTAKVALGDLTDRMLGLEVDGERHNINISAAEKRISNTAIDKARDDN</sequence>
<gene>
    <name evidence="2" type="ORF">CGGC5_v014294</name>
</gene>
<dbReference type="RefSeq" id="XP_031880083.1">
    <property type="nucleotide sequence ID" value="XM_032023027.1"/>
</dbReference>
<evidence type="ECO:0000313" key="3">
    <source>
        <dbReference type="Proteomes" id="UP000011096"/>
    </source>
</evidence>
<protein>
    <submittedName>
        <fullName evidence="2">Uncharacterized protein</fullName>
    </submittedName>
</protein>
<dbReference type="Proteomes" id="UP000011096">
    <property type="component" value="Unassembled WGS sequence"/>
</dbReference>
<name>A0A7J6ILD5_COLFN</name>
<evidence type="ECO:0000313" key="2">
    <source>
        <dbReference type="EMBL" id="KAF4477042.1"/>
    </source>
</evidence>
<dbReference type="EMBL" id="ANPB02000009">
    <property type="protein sequence ID" value="KAF4477042.1"/>
    <property type="molecule type" value="Genomic_DNA"/>
</dbReference>
<accession>A0A7J6ILD5</accession>
<organism evidence="2 3">
    <name type="scientific">Colletotrichum fructicola (strain Nara gc5)</name>
    <name type="common">Anthracnose fungus</name>
    <name type="synonym">Colletotrichum gloeosporioides (strain Nara gc5)</name>
    <dbReference type="NCBI Taxonomy" id="1213859"/>
    <lineage>
        <taxon>Eukaryota</taxon>
        <taxon>Fungi</taxon>
        <taxon>Dikarya</taxon>
        <taxon>Ascomycota</taxon>
        <taxon>Pezizomycotina</taxon>
        <taxon>Sordariomycetes</taxon>
        <taxon>Hypocreomycetidae</taxon>
        <taxon>Glomerellales</taxon>
        <taxon>Glomerellaceae</taxon>
        <taxon>Colletotrichum</taxon>
        <taxon>Colletotrichum gloeosporioides species complex</taxon>
    </lineage>
</organism>